<feature type="chain" id="PRO_5012483713" description="DUF4382 domain-containing protein" evidence="1">
    <location>
        <begin position="19"/>
        <end position="316"/>
    </location>
</feature>
<evidence type="ECO:0000259" key="2">
    <source>
        <dbReference type="Pfam" id="PF14321"/>
    </source>
</evidence>
<gene>
    <name evidence="3" type="ORF">BUL40_02295</name>
</gene>
<dbReference type="RefSeq" id="WP_080317906.1">
    <property type="nucleotide sequence ID" value="NZ_MTBC01000001.1"/>
</dbReference>
<dbReference type="Pfam" id="PF14321">
    <property type="entry name" value="DUF4382"/>
    <property type="match status" value="1"/>
</dbReference>
<sequence>MKNVLKLTGLLLFSMVFAVSCSEDDGENSNSETYNTTFKITDAPIDNANVSAVFVTVTDVKLDGKSLEGFTATTIELSALVNGKTQTLGNLDLTSKTYSSLELVLDYEKDVQGNAPGCYVQMANGEKQKLESSANSIKINDSFEVVAATANTIIIDFDLRKSVVESEASTAGQLTFATAAELGNAIRTVNEEATGTIKGSVDKGQDNSDKIIVYAYKKGTFNAETETQGSGSSNVTFANAVTSAEVSGLTNAYSLNFVEEGEYELVFVGYNENQNSGNVELAAILEAESSTGLNLGALSLTSALQLNVNVTITGSK</sequence>
<dbReference type="InterPro" id="IPR025491">
    <property type="entry name" value="DUF4382"/>
</dbReference>
<reference evidence="3 4" key="1">
    <citation type="submission" date="2016-12" db="EMBL/GenBank/DDBJ databases">
        <authorList>
            <person name="Song W.-J."/>
            <person name="Kurnit D.M."/>
        </authorList>
    </citation>
    <scope>NUCLEOTIDE SEQUENCE [LARGE SCALE GENOMIC DNA]</scope>
    <source>
        <strain evidence="3 4">HSG9</strain>
    </source>
</reference>
<protein>
    <recommendedName>
        <fullName evidence="2">DUF4382 domain-containing protein</fullName>
    </recommendedName>
</protein>
<dbReference type="OrthoDB" id="1415350at2"/>
<feature type="signal peptide" evidence="1">
    <location>
        <begin position="1"/>
        <end position="18"/>
    </location>
</feature>
<accession>A0A1V6LWA7</accession>
<dbReference type="PROSITE" id="PS51257">
    <property type="entry name" value="PROKAR_LIPOPROTEIN"/>
    <property type="match status" value="1"/>
</dbReference>
<dbReference type="AlphaFoldDB" id="A0A1V6LWA7"/>
<dbReference type="Proteomes" id="UP000191680">
    <property type="component" value="Unassembled WGS sequence"/>
</dbReference>
<dbReference type="EMBL" id="MTBC01000001">
    <property type="protein sequence ID" value="OQD44405.1"/>
    <property type="molecule type" value="Genomic_DNA"/>
</dbReference>
<comment type="caution">
    <text evidence="3">The sequence shown here is derived from an EMBL/GenBank/DDBJ whole genome shotgun (WGS) entry which is preliminary data.</text>
</comment>
<evidence type="ECO:0000313" key="3">
    <source>
        <dbReference type="EMBL" id="OQD44405.1"/>
    </source>
</evidence>
<feature type="domain" description="DUF4382" evidence="2">
    <location>
        <begin position="37"/>
        <end position="167"/>
    </location>
</feature>
<keyword evidence="4" id="KW-1185">Reference proteome</keyword>
<name>A0A1V6LWA7_9FLAO</name>
<evidence type="ECO:0000256" key="1">
    <source>
        <dbReference type="SAM" id="SignalP"/>
    </source>
</evidence>
<organism evidence="3 4">
    <name type="scientific">Croceivirga radicis</name>
    <dbReference type="NCBI Taxonomy" id="1929488"/>
    <lineage>
        <taxon>Bacteria</taxon>
        <taxon>Pseudomonadati</taxon>
        <taxon>Bacteroidota</taxon>
        <taxon>Flavobacteriia</taxon>
        <taxon>Flavobacteriales</taxon>
        <taxon>Flavobacteriaceae</taxon>
        <taxon>Croceivirga</taxon>
    </lineage>
</organism>
<evidence type="ECO:0000313" key="4">
    <source>
        <dbReference type="Proteomes" id="UP000191680"/>
    </source>
</evidence>
<keyword evidence="1" id="KW-0732">Signal</keyword>
<proteinExistence type="predicted"/>